<evidence type="ECO:0000313" key="1">
    <source>
        <dbReference type="EMBL" id="MBU5484613.1"/>
    </source>
</evidence>
<reference evidence="1 2" key="1">
    <citation type="submission" date="2021-06" db="EMBL/GenBank/DDBJ databases">
        <authorList>
            <person name="Sun Q."/>
            <person name="Li D."/>
        </authorList>
    </citation>
    <scope>NUCLEOTIDE SEQUENCE [LARGE SCALE GENOMIC DNA]</scope>
    <source>
        <strain evidence="1 2">MSJ-11</strain>
    </source>
</reference>
<organism evidence="1 2">
    <name type="scientific">Clostridium mobile</name>
    <dbReference type="NCBI Taxonomy" id="2841512"/>
    <lineage>
        <taxon>Bacteria</taxon>
        <taxon>Bacillati</taxon>
        <taxon>Bacillota</taxon>
        <taxon>Clostridia</taxon>
        <taxon>Eubacteriales</taxon>
        <taxon>Clostridiaceae</taxon>
        <taxon>Clostridium</taxon>
    </lineage>
</organism>
<dbReference type="InterPro" id="IPR012460">
    <property type="entry name" value="DUF1667"/>
</dbReference>
<proteinExistence type="predicted"/>
<keyword evidence="2" id="KW-1185">Reference proteome</keyword>
<dbReference type="PANTHER" id="PTHR39450">
    <property type="entry name" value="MOLYBDOPTERIN OXIDOREDUCTASE, 4FE-4S CLUSTER-BINDING SUBUNIT"/>
    <property type="match status" value="1"/>
</dbReference>
<gene>
    <name evidence="1" type="ORF">KQI86_09745</name>
</gene>
<sequence>MSKKNMVCIVCPMGCRLTVTTNENAPLGYVVEGNKCKRGEDYGIKELTNPTRVITSTVKITNAHLRRLPVRTDGAVPKNKIDECMKVINSINVKSPIKVGEIIIPNILGTGIDLIATRDM</sequence>
<dbReference type="RefSeq" id="WP_216439081.1">
    <property type="nucleotide sequence ID" value="NZ_JAHLQF010000002.1"/>
</dbReference>
<dbReference type="EMBL" id="JAHLQF010000002">
    <property type="protein sequence ID" value="MBU5484613.1"/>
    <property type="molecule type" value="Genomic_DNA"/>
</dbReference>
<dbReference type="Pfam" id="PF07892">
    <property type="entry name" value="DUF1667"/>
    <property type="match status" value="1"/>
</dbReference>
<name>A0ABS6EHB7_9CLOT</name>
<dbReference type="Proteomes" id="UP000726170">
    <property type="component" value="Unassembled WGS sequence"/>
</dbReference>
<protein>
    <submittedName>
        <fullName evidence="1">DUF1667 domain-containing protein</fullName>
    </submittedName>
</protein>
<comment type="caution">
    <text evidence="1">The sequence shown here is derived from an EMBL/GenBank/DDBJ whole genome shotgun (WGS) entry which is preliminary data.</text>
</comment>
<accession>A0ABS6EHB7</accession>
<dbReference type="PANTHER" id="PTHR39450:SF1">
    <property type="entry name" value="DUF1667 DOMAIN-CONTAINING PROTEIN"/>
    <property type="match status" value="1"/>
</dbReference>
<evidence type="ECO:0000313" key="2">
    <source>
        <dbReference type="Proteomes" id="UP000726170"/>
    </source>
</evidence>